<evidence type="ECO:0000313" key="3">
    <source>
        <dbReference type="EMBL" id="KAJ3571669.1"/>
    </source>
</evidence>
<dbReference type="InterPro" id="IPR005887">
    <property type="entry name" value="GH92_a_mannosidase_put"/>
</dbReference>
<dbReference type="Pfam" id="PF07971">
    <property type="entry name" value="Glyco_hydro_92"/>
    <property type="match status" value="1"/>
</dbReference>
<keyword evidence="4" id="KW-1185">Reference proteome</keyword>
<dbReference type="InterPro" id="IPR014718">
    <property type="entry name" value="GH-type_carb-bd"/>
</dbReference>
<dbReference type="GO" id="GO:0000224">
    <property type="term" value="F:peptide-N4-(N-acetyl-beta-glucosaminyl)asparagine amidase activity"/>
    <property type="evidence" value="ECO:0007669"/>
    <property type="project" value="TreeGrafter"/>
</dbReference>
<dbReference type="Gene3D" id="3.30.2080.10">
    <property type="entry name" value="GH92 mannosidase domain"/>
    <property type="match status" value="1"/>
</dbReference>
<dbReference type="AlphaFoldDB" id="A0AAD5VW70"/>
<dbReference type="PANTHER" id="PTHR12143">
    <property type="entry name" value="PEPTIDE N-GLYCANASE PNGASE -RELATED"/>
    <property type="match status" value="1"/>
</dbReference>
<name>A0AAD5VW70_9AGAR</name>
<dbReference type="Pfam" id="PF17678">
    <property type="entry name" value="Glyco_hydro_92N"/>
    <property type="match status" value="1"/>
</dbReference>
<feature type="domain" description="Glycosyl hydrolase family 92" evidence="1">
    <location>
        <begin position="290"/>
        <end position="774"/>
    </location>
</feature>
<gene>
    <name evidence="3" type="ORF">NP233_g3599</name>
</gene>
<dbReference type="GO" id="GO:0005634">
    <property type="term" value="C:nucleus"/>
    <property type="evidence" value="ECO:0007669"/>
    <property type="project" value="TreeGrafter"/>
</dbReference>
<organism evidence="3 4">
    <name type="scientific">Leucocoprinus birnbaumii</name>
    <dbReference type="NCBI Taxonomy" id="56174"/>
    <lineage>
        <taxon>Eukaryota</taxon>
        <taxon>Fungi</taxon>
        <taxon>Dikarya</taxon>
        <taxon>Basidiomycota</taxon>
        <taxon>Agaricomycotina</taxon>
        <taxon>Agaricomycetes</taxon>
        <taxon>Agaricomycetidae</taxon>
        <taxon>Agaricales</taxon>
        <taxon>Agaricineae</taxon>
        <taxon>Agaricaceae</taxon>
        <taxon>Leucocoprinus</taxon>
    </lineage>
</organism>
<dbReference type="GO" id="GO:0030246">
    <property type="term" value="F:carbohydrate binding"/>
    <property type="evidence" value="ECO:0007669"/>
    <property type="project" value="InterPro"/>
</dbReference>
<dbReference type="NCBIfam" id="TIGR01180">
    <property type="entry name" value="aman2_put"/>
    <property type="match status" value="1"/>
</dbReference>
<dbReference type="InterPro" id="IPR050883">
    <property type="entry name" value="PNGase"/>
</dbReference>
<sequence length="798" mass="86763">MPKPGGSPTITDPASFVLPFIGTSQGGNVFPGVSSSNPFENHAQAFSGATLPHGMVKAGLDVDKDNWGGYSADPSALATGFSQLHESGTGGDKPLANFKLWPFSECPSFAQCPTSLQSRKLARKILPNHTPDDFASPGYFSSNLSNDIRVELTATRRTALHRYTFPDGTESPRLLVDITNDAQQSASNPSMTIDPTTGNVIGGATFSASFAPSGNFNAFVCVTFKGEGYDLGAPTEYGAWVANSAHRNSTDFSGIGGAYERGALLTFKPAPSGSTVILARVGVSLISTDQACSNAKEEISSFDFAQTATQARDQWNTILSRVQVDTTDVPPETVQLLYSSLYRTHIAPADYTGENPKWESSEPYYDSFYCNWDTYRTLYPLMSLHDPVTFSQIVRGMIDIQKNEGYLPECREATVKQWVQGGSNGDPILGEFFVKYHDQASSLGVSQDALYDALRQDAEKQPSNANVRVQGRLANDWKELGYVSQDNGILAQQVSRTLEYAFDDFAIAQVAKILGQTADQQEYLKRAQNFKNAWNANLSIPGHPEFMGMMQPKYRNGSFGYTDPRHCSIHDPKHATCYLNPNDGSGFYEGSPIEYSQYVPQDTAALIELQGGADNFVQRLNFIFDQGYFDSTDEPSQQMPFMYHYANKPGLSTQRARQVIAKYFNTSTGGLPGNDDSGAMGSYAAFYLAGLYPVPATEQFLLSSPYFKTISFTNPLYKTTTTITANNFAGNPADGVGGQVFIQSVTVNGQPYKSNCYLDWDVFKTGANVTLTLTSDINVSCGSGTSALPPSISTGGFN</sequence>
<dbReference type="Gene3D" id="1.20.1050.60">
    <property type="entry name" value="alpha-1,2-mannosidase"/>
    <property type="match status" value="1"/>
</dbReference>
<feature type="domain" description="Glycosyl hydrolase family 92 N-terminal" evidence="2">
    <location>
        <begin position="16"/>
        <end position="284"/>
    </location>
</feature>
<comment type="caution">
    <text evidence="3">The sequence shown here is derived from an EMBL/GenBank/DDBJ whole genome shotgun (WGS) entry which is preliminary data.</text>
</comment>
<dbReference type="Gene3D" id="1.20.1610.10">
    <property type="entry name" value="alpha-1,2-mannosidases domains"/>
    <property type="match status" value="1"/>
</dbReference>
<evidence type="ECO:0000259" key="1">
    <source>
        <dbReference type="Pfam" id="PF07971"/>
    </source>
</evidence>
<dbReference type="InterPro" id="IPR041371">
    <property type="entry name" value="GH92_N"/>
</dbReference>
<accession>A0AAD5VW70</accession>
<dbReference type="InterPro" id="IPR008928">
    <property type="entry name" value="6-hairpin_glycosidase_sf"/>
</dbReference>
<dbReference type="GO" id="GO:0006516">
    <property type="term" value="P:glycoprotein catabolic process"/>
    <property type="evidence" value="ECO:0007669"/>
    <property type="project" value="TreeGrafter"/>
</dbReference>
<dbReference type="Proteomes" id="UP001213000">
    <property type="component" value="Unassembled WGS sequence"/>
</dbReference>
<dbReference type="GO" id="GO:0005829">
    <property type="term" value="C:cytosol"/>
    <property type="evidence" value="ECO:0007669"/>
    <property type="project" value="TreeGrafter"/>
</dbReference>
<evidence type="ECO:0008006" key="5">
    <source>
        <dbReference type="Google" id="ProtNLM"/>
    </source>
</evidence>
<evidence type="ECO:0000259" key="2">
    <source>
        <dbReference type="Pfam" id="PF17678"/>
    </source>
</evidence>
<dbReference type="EMBL" id="JANIEX010000175">
    <property type="protein sequence ID" value="KAJ3571669.1"/>
    <property type="molecule type" value="Genomic_DNA"/>
</dbReference>
<reference evidence="3" key="1">
    <citation type="submission" date="2022-07" db="EMBL/GenBank/DDBJ databases">
        <title>Genome Sequence of Leucocoprinus birnbaumii.</title>
        <authorList>
            <person name="Buettner E."/>
        </authorList>
    </citation>
    <scope>NUCLEOTIDE SEQUENCE</scope>
    <source>
        <strain evidence="3">VT141</strain>
    </source>
</reference>
<evidence type="ECO:0000313" key="4">
    <source>
        <dbReference type="Proteomes" id="UP001213000"/>
    </source>
</evidence>
<dbReference type="GO" id="GO:0005975">
    <property type="term" value="P:carbohydrate metabolic process"/>
    <property type="evidence" value="ECO:0007669"/>
    <property type="project" value="InterPro"/>
</dbReference>
<dbReference type="SUPFAM" id="SSF48208">
    <property type="entry name" value="Six-hairpin glycosidases"/>
    <property type="match status" value="1"/>
</dbReference>
<proteinExistence type="predicted"/>
<dbReference type="InterPro" id="IPR012939">
    <property type="entry name" value="Glyco_hydro_92"/>
</dbReference>
<dbReference type="Gene3D" id="2.70.98.10">
    <property type="match status" value="1"/>
</dbReference>
<protein>
    <recommendedName>
        <fullName evidence="5">Glycoside hydrolase family 92 protein</fullName>
    </recommendedName>
</protein>
<dbReference type="PANTHER" id="PTHR12143:SF25">
    <property type="entry name" value="FAMILY PROTEIN, PUTATIVE (AFU_ORTHOLOGUE AFUA_1G10790)-RELATED"/>
    <property type="match status" value="1"/>
</dbReference>